<accession>E0RZU4</accession>
<sequence>MEGKAIEDYSIQLKEQVAKLENLISETQRAANAIKIQDDRPVRISKRKNGYQYYLEKDDGKLEYIRESNIDKVKRIVQRDYYNVVLDKLLTMKYRIERFLKLYDISSIEDVYNNLSDARKALVKPLIPTDESYISEWRSMNRGGMNPFPEEGLYQTLRGEKVRSKSEKILADLFAKYEIPYSYEPQVILNDGRTVYPDFALLNVRTRKTIYWEHLGLITDGEYAKNALLKLHIYEQAGIGIGKDMIISMESVKIPLNMKYVEKKIKEYLI</sequence>
<reference evidence="2 3" key="1">
    <citation type="journal article" date="2010" name="PLoS ONE">
        <title>The glycobiome of the rumen bacterium Butyrivibrio proteoclasticus B316(T) highlights adaptation to a polysaccharide-rich environment.</title>
        <authorList>
            <person name="Kelly W.J."/>
            <person name="Leahy S.C."/>
            <person name="Altermann E."/>
            <person name="Yeoman C.J."/>
            <person name="Dunne J.C."/>
            <person name="Kong Z."/>
            <person name="Pacheco D.M."/>
            <person name="Li D."/>
            <person name="Noel S.J."/>
            <person name="Moon C.D."/>
            <person name="Cookson A.L."/>
            <person name="Attwood G.T."/>
        </authorList>
    </citation>
    <scope>NUCLEOTIDE SEQUENCE [LARGE SCALE GENOMIC DNA]</scope>
    <source>
        <strain evidence="3">ATCC 51982 / DSM 14932 / B316</strain>
    </source>
</reference>
<evidence type="ECO:0000313" key="2">
    <source>
        <dbReference type="EMBL" id="ADL35510.1"/>
    </source>
</evidence>
<dbReference type="HOGENOM" id="CLU_090271_0_0_9"/>
<dbReference type="AlphaFoldDB" id="E0RZU4"/>
<dbReference type="KEGG" id="bpb:bpr_I2779"/>
<protein>
    <submittedName>
        <fullName evidence="2">Uncharacterized protein</fullName>
    </submittedName>
</protein>
<name>E0RZU4_BUTPB</name>
<organism evidence="2 3">
    <name type="scientific">Butyrivibrio proteoclasticus (strain ATCC 51982 / DSM 14932 / B316)</name>
    <name type="common">Clostridium proteoclasticum</name>
    <dbReference type="NCBI Taxonomy" id="515622"/>
    <lineage>
        <taxon>Bacteria</taxon>
        <taxon>Bacillati</taxon>
        <taxon>Bacillota</taxon>
        <taxon>Clostridia</taxon>
        <taxon>Lachnospirales</taxon>
        <taxon>Lachnospiraceae</taxon>
        <taxon>Butyrivibrio</taxon>
    </lineage>
</organism>
<evidence type="ECO:0000313" key="3">
    <source>
        <dbReference type="Proteomes" id="UP000001299"/>
    </source>
</evidence>
<dbReference type="STRING" id="515622.bpr_I2779"/>
<feature type="coiled-coil region" evidence="1">
    <location>
        <begin position="6"/>
        <end position="37"/>
    </location>
</feature>
<evidence type="ECO:0000256" key="1">
    <source>
        <dbReference type="SAM" id="Coils"/>
    </source>
</evidence>
<dbReference type="eggNOG" id="COG0507">
    <property type="taxonomic scope" value="Bacteria"/>
</dbReference>
<gene>
    <name evidence="2" type="ordered locus">bpr_I2779</name>
</gene>
<keyword evidence="3" id="KW-1185">Reference proteome</keyword>
<dbReference type="RefSeq" id="WP_013282163.1">
    <property type="nucleotide sequence ID" value="NC_014387.1"/>
</dbReference>
<dbReference type="Proteomes" id="UP000001299">
    <property type="component" value="Chromosome 1"/>
</dbReference>
<dbReference type="Gene3D" id="3.40.91.30">
    <property type="match status" value="1"/>
</dbReference>
<keyword evidence="1" id="KW-0175">Coiled coil</keyword>
<proteinExistence type="predicted"/>
<dbReference type="EMBL" id="CP001810">
    <property type="protein sequence ID" value="ADL35510.1"/>
    <property type="molecule type" value="Genomic_DNA"/>
</dbReference>